<evidence type="ECO:0000313" key="2">
    <source>
        <dbReference type="Proteomes" id="UP000187455"/>
    </source>
</evidence>
<sequence>MSYRGVQFFLVYQWFFRLSRSRGSFPRRRMIQNRFSILFCAIDDARLDIDILKVSANSNDSSFLGLATGF</sequence>
<comment type="caution">
    <text evidence="1">The sequence shown here is derived from an EMBL/GenBank/DDBJ whole genome shotgun (WGS) entry which is preliminary data.</text>
</comment>
<protein>
    <submittedName>
        <fullName evidence="1">Uncharacterized protein</fullName>
    </submittedName>
</protein>
<dbReference type="EMBL" id="LSSL01000446">
    <property type="protein sequence ID" value="OLY84577.1"/>
    <property type="molecule type" value="Genomic_DNA"/>
</dbReference>
<reference evidence="1 2" key="1">
    <citation type="journal article" date="2016" name="Mol. Biol. Evol.">
        <title>Genome-Wide Survey of Gut Fungi (Harpellales) Reveals the First Horizontally Transferred Ubiquitin Gene from a Mosquito Host.</title>
        <authorList>
            <person name="Wang Y."/>
            <person name="White M.M."/>
            <person name="Kvist S."/>
            <person name="Moncalvo J.M."/>
        </authorList>
    </citation>
    <scope>NUCLEOTIDE SEQUENCE [LARGE SCALE GENOMIC DNA]</scope>
    <source>
        <strain evidence="1 2">ALG-7-W6</strain>
    </source>
</reference>
<dbReference type="AlphaFoldDB" id="A0A1R0H613"/>
<name>A0A1R0H613_9FUNG</name>
<keyword evidence="2" id="KW-1185">Reference proteome</keyword>
<dbReference type="Proteomes" id="UP000187455">
    <property type="component" value="Unassembled WGS sequence"/>
</dbReference>
<proteinExistence type="predicted"/>
<accession>A0A1R0H613</accession>
<gene>
    <name evidence="1" type="ORF">AYI68_g1255</name>
</gene>
<evidence type="ECO:0000313" key="1">
    <source>
        <dbReference type="EMBL" id="OLY84577.1"/>
    </source>
</evidence>
<organism evidence="1 2">
    <name type="scientific">Smittium mucronatum</name>
    <dbReference type="NCBI Taxonomy" id="133383"/>
    <lineage>
        <taxon>Eukaryota</taxon>
        <taxon>Fungi</taxon>
        <taxon>Fungi incertae sedis</taxon>
        <taxon>Zoopagomycota</taxon>
        <taxon>Kickxellomycotina</taxon>
        <taxon>Harpellomycetes</taxon>
        <taxon>Harpellales</taxon>
        <taxon>Legeriomycetaceae</taxon>
        <taxon>Smittium</taxon>
    </lineage>
</organism>